<organism evidence="9 10">
    <name type="scientific">Actinosynnema pretiosum</name>
    <dbReference type="NCBI Taxonomy" id="42197"/>
    <lineage>
        <taxon>Bacteria</taxon>
        <taxon>Bacillati</taxon>
        <taxon>Actinomycetota</taxon>
        <taxon>Actinomycetes</taxon>
        <taxon>Pseudonocardiales</taxon>
        <taxon>Pseudonocardiaceae</taxon>
        <taxon>Actinosynnema</taxon>
    </lineage>
</organism>
<dbReference type="FunFam" id="1.10.601.10:FF:000001">
    <property type="entry name" value="RNA polymerase sigma factor SigA"/>
    <property type="match status" value="1"/>
</dbReference>
<evidence type="ECO:0000256" key="5">
    <source>
        <dbReference type="ARBA" id="ARBA00023163"/>
    </source>
</evidence>
<name>A0A290Z387_9PSEU</name>
<feature type="domain" description="RNA polymerase sigma-70" evidence="8">
    <location>
        <begin position="280"/>
        <end position="306"/>
    </location>
</feature>
<dbReference type="Proteomes" id="UP000218505">
    <property type="component" value="Chromosome"/>
</dbReference>
<dbReference type="InterPro" id="IPR036388">
    <property type="entry name" value="WH-like_DNA-bd_sf"/>
</dbReference>
<dbReference type="KEGG" id="apre:CNX65_09490"/>
<dbReference type="Pfam" id="PF04545">
    <property type="entry name" value="Sigma70_r4"/>
    <property type="match status" value="1"/>
</dbReference>
<sequence length="320" mass="35525">MPLTKPNADQSRRRASEQAADADLFGQYLRQVGSTPLLTAAEEVVLARRIEAGVYAEHLLADTAPTPARRRALNQVVADGRDAKDHMIRANLRLVVSVAKKHSFRGLPLLDVVQEGNLGLIRAVEKFDYSKGYKFSTYAIWWIRQAIERGLAEQTRTVRLPVHVVEELSKIKKAERKLRAELDREPTVEELAATTGLRAPRVAELRDAGRATISLETPVGDDGSASVADLIEDADAASAYDAVEQAAFSSELRALVETLPARQALIVSRRYGLTDGRVHTLQEVAEELGLTRERIRQLEKESLRFLRDPQHNRGLLAWAG</sequence>
<dbReference type="PROSITE" id="PS00715">
    <property type="entry name" value="SIGMA70_1"/>
    <property type="match status" value="1"/>
</dbReference>
<dbReference type="SUPFAM" id="SSF88946">
    <property type="entry name" value="Sigma2 domain of RNA polymerase sigma factors"/>
    <property type="match status" value="1"/>
</dbReference>
<gene>
    <name evidence="9" type="ORF">CNX65_09490</name>
</gene>
<dbReference type="InterPro" id="IPR014284">
    <property type="entry name" value="RNA_pol_sigma-70_dom"/>
</dbReference>
<dbReference type="InterPro" id="IPR007630">
    <property type="entry name" value="RNA_pol_sigma70_r4"/>
</dbReference>
<dbReference type="Pfam" id="PF00140">
    <property type="entry name" value="Sigma70_r1_2"/>
    <property type="match status" value="1"/>
</dbReference>
<dbReference type="GO" id="GO:0016987">
    <property type="term" value="F:sigma factor activity"/>
    <property type="evidence" value="ECO:0007669"/>
    <property type="project" value="UniProtKB-KW"/>
</dbReference>
<evidence type="ECO:0000313" key="10">
    <source>
        <dbReference type="Proteomes" id="UP000218505"/>
    </source>
</evidence>
<feature type="domain" description="RNA polymerase sigma-70" evidence="7">
    <location>
        <begin position="111"/>
        <end position="124"/>
    </location>
</feature>
<accession>A0A290Z387</accession>
<dbReference type="PROSITE" id="PS00716">
    <property type="entry name" value="SIGMA70_2"/>
    <property type="match status" value="1"/>
</dbReference>
<dbReference type="AlphaFoldDB" id="A0A290Z387"/>
<keyword evidence="2 6" id="KW-0805">Transcription regulation</keyword>
<evidence type="ECO:0000259" key="8">
    <source>
        <dbReference type="PROSITE" id="PS00716"/>
    </source>
</evidence>
<dbReference type="InterPro" id="IPR013325">
    <property type="entry name" value="RNA_pol_sigma_r2"/>
</dbReference>
<dbReference type="InterPro" id="IPR007627">
    <property type="entry name" value="RNA_pol_sigma70_r2"/>
</dbReference>
<dbReference type="SUPFAM" id="SSF88659">
    <property type="entry name" value="Sigma3 and sigma4 domains of RNA polymerase sigma factors"/>
    <property type="match status" value="2"/>
</dbReference>
<dbReference type="EMBL" id="CP023445">
    <property type="protein sequence ID" value="ATE53496.1"/>
    <property type="molecule type" value="Genomic_DNA"/>
</dbReference>
<dbReference type="GO" id="GO:0006352">
    <property type="term" value="P:DNA-templated transcription initiation"/>
    <property type="evidence" value="ECO:0007669"/>
    <property type="project" value="InterPro"/>
</dbReference>
<keyword evidence="5 6" id="KW-0804">Transcription</keyword>
<dbReference type="Pfam" id="PF04539">
    <property type="entry name" value="Sigma70_r3"/>
    <property type="match status" value="1"/>
</dbReference>
<evidence type="ECO:0000256" key="2">
    <source>
        <dbReference type="ARBA" id="ARBA00023015"/>
    </source>
</evidence>
<dbReference type="InterPro" id="IPR013324">
    <property type="entry name" value="RNA_pol_sigma_r3/r4-like"/>
</dbReference>
<protein>
    <recommendedName>
        <fullName evidence="6">RNA polymerase sigma factor</fullName>
    </recommendedName>
</protein>
<dbReference type="RefSeq" id="WP_096492437.1">
    <property type="nucleotide sequence ID" value="NZ_CP023445.1"/>
</dbReference>
<evidence type="ECO:0000259" key="7">
    <source>
        <dbReference type="PROSITE" id="PS00715"/>
    </source>
</evidence>
<evidence type="ECO:0000256" key="6">
    <source>
        <dbReference type="RuleBase" id="RU362124"/>
    </source>
</evidence>
<dbReference type="PRINTS" id="PR00046">
    <property type="entry name" value="SIGMA70FCT"/>
</dbReference>
<dbReference type="Gene3D" id="1.10.601.10">
    <property type="entry name" value="RNA Polymerase Primary Sigma Factor"/>
    <property type="match status" value="1"/>
</dbReference>
<dbReference type="InterPro" id="IPR050239">
    <property type="entry name" value="Sigma-70_RNA_pol_init_factors"/>
</dbReference>
<evidence type="ECO:0000313" key="9">
    <source>
        <dbReference type="EMBL" id="ATE53496.1"/>
    </source>
</evidence>
<keyword evidence="10" id="KW-1185">Reference proteome</keyword>
<dbReference type="PANTHER" id="PTHR30603:SF60">
    <property type="entry name" value="RNA POLYMERASE SIGMA FACTOR RPOD"/>
    <property type="match status" value="1"/>
</dbReference>
<keyword evidence="4 6" id="KW-0238">DNA-binding</keyword>
<dbReference type="Pfam" id="PF04542">
    <property type="entry name" value="Sigma70_r2"/>
    <property type="match status" value="1"/>
</dbReference>
<dbReference type="PANTHER" id="PTHR30603">
    <property type="entry name" value="RNA POLYMERASE SIGMA FACTOR RPO"/>
    <property type="match status" value="1"/>
</dbReference>
<evidence type="ECO:0000256" key="3">
    <source>
        <dbReference type="ARBA" id="ARBA00023082"/>
    </source>
</evidence>
<evidence type="ECO:0000256" key="4">
    <source>
        <dbReference type="ARBA" id="ARBA00023125"/>
    </source>
</evidence>
<proteinExistence type="inferred from homology"/>
<comment type="function">
    <text evidence="6">Sigma factors are initiation factors that promote the attachment of RNA polymerase to specific initiation sites and are then released.</text>
</comment>
<dbReference type="InterPro" id="IPR000943">
    <property type="entry name" value="RNA_pol_sigma70"/>
</dbReference>
<dbReference type="NCBIfam" id="TIGR02937">
    <property type="entry name" value="sigma70-ECF"/>
    <property type="match status" value="1"/>
</dbReference>
<dbReference type="Gene3D" id="1.10.10.10">
    <property type="entry name" value="Winged helix-like DNA-binding domain superfamily/Winged helix DNA-binding domain"/>
    <property type="match status" value="2"/>
</dbReference>
<dbReference type="InterPro" id="IPR007624">
    <property type="entry name" value="RNA_pol_sigma70_r3"/>
</dbReference>
<dbReference type="GO" id="GO:0003677">
    <property type="term" value="F:DNA binding"/>
    <property type="evidence" value="ECO:0007669"/>
    <property type="project" value="UniProtKB-KW"/>
</dbReference>
<keyword evidence="3 6" id="KW-0731">Sigma factor</keyword>
<dbReference type="InterPro" id="IPR009042">
    <property type="entry name" value="RNA_pol_sigma70_r1_2"/>
</dbReference>
<evidence type="ECO:0000256" key="1">
    <source>
        <dbReference type="ARBA" id="ARBA00007788"/>
    </source>
</evidence>
<reference evidence="9" key="1">
    <citation type="submission" date="2017-09" db="EMBL/GenBank/DDBJ databases">
        <title>Complete Genome Sequence of ansamitocin-producing Bacterium Actinosynnema pretiosum X47.</title>
        <authorList>
            <person name="Cao G."/>
            <person name="Zong G."/>
            <person name="Zhong C."/>
            <person name="Fu J."/>
        </authorList>
    </citation>
    <scope>NUCLEOTIDE SEQUENCE [LARGE SCALE GENOMIC DNA]</scope>
    <source>
        <strain evidence="9">X47</strain>
    </source>
</reference>
<comment type="similarity">
    <text evidence="1 6">Belongs to the sigma-70 factor family.</text>
</comment>